<dbReference type="OrthoDB" id="2082095at2"/>
<evidence type="ECO:0000313" key="2">
    <source>
        <dbReference type="Proteomes" id="UP000190140"/>
    </source>
</evidence>
<dbReference type="EMBL" id="MZGW01000002">
    <property type="protein sequence ID" value="OPJ56320.1"/>
    <property type="molecule type" value="Genomic_DNA"/>
</dbReference>
<dbReference type="RefSeq" id="WP_079411317.1">
    <property type="nucleotide sequence ID" value="NZ_MZGW01000002.1"/>
</dbReference>
<name>A0A1V4I8X4_9FIRM</name>
<comment type="caution">
    <text evidence="1">The sequence shown here is derived from an EMBL/GenBank/DDBJ whole genome shotgun (WGS) entry which is preliminary data.</text>
</comment>
<keyword evidence="2" id="KW-1185">Reference proteome</keyword>
<sequence>MKSTTKIIFFMFLLLLCIFSINYKTDIKDSDDFKDLPNLSDFRKLPQSEQIKLMKIIDSMPMDYVVNYFEGKIADYVNNKKLLDLITINIYEDNLLMYENQNKKQFNNLFISLELSINHENMSREEAENISNEINKEIFQLCIKDTYGFLKLNTLYTNFIDNKNMSNYEYTTGQTFLSEIANIEQSTEELETQTIVYNFVHENKNFILRKFGIIANTKELYIEIPIYDIYEKKSQTAILNNLQNISESLYEKLKSNSESRKYIQNNDLNKITISFYTPWNTDQYTTYSYTLK</sequence>
<protein>
    <submittedName>
        <fullName evidence="1">Uncharacterized protein</fullName>
    </submittedName>
</protein>
<organism evidence="1 2">
    <name type="scientific">Alkalithermobacter paradoxus</name>
    <dbReference type="NCBI Taxonomy" id="29349"/>
    <lineage>
        <taxon>Bacteria</taxon>
        <taxon>Bacillati</taxon>
        <taxon>Bacillota</taxon>
        <taxon>Clostridia</taxon>
        <taxon>Peptostreptococcales</taxon>
        <taxon>Tepidibacteraceae</taxon>
        <taxon>Alkalithermobacter</taxon>
    </lineage>
</organism>
<reference evidence="1 2" key="1">
    <citation type="submission" date="2017-03" db="EMBL/GenBank/DDBJ databases">
        <title>Genome sequence of Clostridium thermoalcaliphilum DSM 7309.</title>
        <authorList>
            <person name="Poehlein A."/>
            <person name="Daniel R."/>
        </authorList>
    </citation>
    <scope>NUCLEOTIDE SEQUENCE [LARGE SCALE GENOMIC DNA]</scope>
    <source>
        <strain evidence="1 2">DSM 7309</strain>
    </source>
</reference>
<gene>
    <name evidence="1" type="ORF">CLOTH_07240</name>
</gene>
<accession>A0A1V4I8X4</accession>
<evidence type="ECO:0000313" key="1">
    <source>
        <dbReference type="EMBL" id="OPJ56320.1"/>
    </source>
</evidence>
<dbReference type="AlphaFoldDB" id="A0A1V4I8X4"/>
<proteinExistence type="predicted"/>
<dbReference type="Proteomes" id="UP000190140">
    <property type="component" value="Unassembled WGS sequence"/>
</dbReference>